<dbReference type="AlphaFoldDB" id="A0A8J4AYW5"/>
<evidence type="ECO:0000313" key="3">
    <source>
        <dbReference type="EMBL" id="GIL50643.1"/>
    </source>
</evidence>
<keyword evidence="1" id="KW-0732">Signal</keyword>
<dbReference type="Pfam" id="PF12499">
    <property type="entry name" value="DUF3707"/>
    <property type="match status" value="2"/>
</dbReference>
<name>A0A8J4AYW5_9CHLO</name>
<proteinExistence type="predicted"/>
<evidence type="ECO:0000256" key="1">
    <source>
        <dbReference type="SAM" id="SignalP"/>
    </source>
</evidence>
<dbReference type="InterPro" id="IPR024616">
    <property type="entry name" value="Pherophorin"/>
</dbReference>
<feature type="domain" description="Pherophorin" evidence="2">
    <location>
        <begin position="338"/>
        <end position="486"/>
    </location>
</feature>
<accession>A0A8J4AYW5</accession>
<evidence type="ECO:0000313" key="4">
    <source>
        <dbReference type="Proteomes" id="UP000747399"/>
    </source>
</evidence>
<gene>
    <name evidence="3" type="ORF">Vafri_6776</name>
</gene>
<reference evidence="3" key="1">
    <citation type="journal article" date="2021" name="Proc. Natl. Acad. Sci. U.S.A.">
        <title>Three genomes in the algal genus Volvox reveal the fate of a haploid sex-determining region after a transition to homothallism.</title>
        <authorList>
            <person name="Yamamoto K."/>
            <person name="Hamaji T."/>
            <person name="Kawai-Toyooka H."/>
            <person name="Matsuzaki R."/>
            <person name="Takahashi F."/>
            <person name="Nishimura Y."/>
            <person name="Kawachi M."/>
            <person name="Noguchi H."/>
            <person name="Minakuchi Y."/>
            <person name="Umen J.G."/>
            <person name="Toyoda A."/>
            <person name="Nozaki H."/>
        </authorList>
    </citation>
    <scope>NUCLEOTIDE SEQUENCE</scope>
    <source>
        <strain evidence="3">NIES-3780</strain>
    </source>
</reference>
<feature type="domain" description="Pherophorin" evidence="2">
    <location>
        <begin position="33"/>
        <end position="187"/>
    </location>
</feature>
<organism evidence="3 4">
    <name type="scientific">Volvox africanus</name>
    <dbReference type="NCBI Taxonomy" id="51714"/>
    <lineage>
        <taxon>Eukaryota</taxon>
        <taxon>Viridiplantae</taxon>
        <taxon>Chlorophyta</taxon>
        <taxon>core chlorophytes</taxon>
        <taxon>Chlorophyceae</taxon>
        <taxon>CS clade</taxon>
        <taxon>Chlamydomonadales</taxon>
        <taxon>Volvocaceae</taxon>
        <taxon>Volvox</taxon>
    </lineage>
</organism>
<feature type="chain" id="PRO_5035268427" description="Pherophorin domain-containing protein" evidence="1">
    <location>
        <begin position="18"/>
        <end position="494"/>
    </location>
</feature>
<feature type="signal peptide" evidence="1">
    <location>
        <begin position="1"/>
        <end position="17"/>
    </location>
</feature>
<dbReference type="EMBL" id="BNCO01000009">
    <property type="protein sequence ID" value="GIL50643.1"/>
    <property type="molecule type" value="Genomic_DNA"/>
</dbReference>
<dbReference type="Proteomes" id="UP000747399">
    <property type="component" value="Unassembled WGS sequence"/>
</dbReference>
<keyword evidence="4" id="KW-1185">Reference proteome</keyword>
<protein>
    <recommendedName>
        <fullName evidence="2">Pherophorin domain-containing protein</fullName>
    </recommendedName>
</protein>
<comment type="caution">
    <text evidence="3">The sequence shown here is derived from an EMBL/GenBank/DDBJ whole genome shotgun (WGS) entry which is preliminary data.</text>
</comment>
<sequence length="494" mass="52153">MKLIIAITFALLASAFGQDIILRSGQSGQFPNFPYCLCKPTGAYRLDSTVTFKGNSTYCFKVRVSIPANCSDYCCKQADLKKLEINVKPTCNVAGVVLTATLNGAPASINPNFELAPQGPLNSTIVKITQLGLNLSNADGAEICLTLGTNRGGKGCTTLEDLCVPPAGAPPGVCSAALFSSNTDCCPSSVVNPPPPPPPPAPCFTCINISLNAVNSPVPFSFYPALCKQYADSVVANFTQAAAAAGAIITVPFNLTTCNDDLVSICGAFASEADSQLLAGVAEDLAAQFLDLVTGRFGTCPPYLDGHNVIVSITGDADSRTCLDAIKSLSCSRANVSFPKCICDTKPGATPYAALPFYTTQPGRLKTTTQYCFKFTSIPTVDGACENATIFSKVEFWGNEALRRNIRGFAIKPNGATNYTIISASWGAKGDETVKATPLNWSIDQATGSEICMDIDTSIALDDFCLGPFTNGCYLTIFDPTRKCCPMFAIVDRP</sequence>
<evidence type="ECO:0000259" key="2">
    <source>
        <dbReference type="Pfam" id="PF12499"/>
    </source>
</evidence>